<dbReference type="InterPro" id="IPR007936">
    <property type="entry name" value="VapE-like_dom"/>
</dbReference>
<name>A0ABX2ZCJ6_PAEPO</name>
<keyword evidence="3" id="KW-1185">Reference proteome</keyword>
<accession>A0ABX2ZCJ6</accession>
<sequence>MTEDNQLEISFGRSRTDTNWKPDYLEWSEFVDRLRKVRRTTETMAEYDRMNNADKGKIKDGPAFVGGLIRGGRRKKENVESRWLVTLDADDAGEDFAFMVDLILGGSAYLIYSTHSHRDNRPKYRLVVPTDREMLPDEYAAVSRRLASEIGMELFDKTTFDVHRLMYMPSCSKDATPIFEVSEGEPVSVDEVLERYTDWRDPMEWPRHPGEERELALKVGKLGDPTEKPGVIGAFCNVYSMTEGIEKFLAGVYEPTAADDRWTYTGGSSVGGMRVYDDWWAYSEHQSDPANDGHCHNIFDLIRIHKFGDLDEGVKDKTNATKYPSYQAMLEFAASDSEVKRAVFNEEFGDMEDEPGEVGSWRDKLKTHPKNPKIILPTGGNVELILQNGPFKDTLAYDAFGNTEVIRRPLPWREKERPHIDYEPWLGADDKRMQHYFNKVFNIKSATVIQNAFTEVTHMNKFHPIKDFIQSVKWDGVKRLDTLFIDYLGCPDGPYEREATRKIMIAACKRLYEPGCKFDEMMVLVGPQGSHKSSLLARLGGPWFSDSIKNLDNKEAGEQLQKAWIVELGELSALKKSELEEVKAFLSKTEDRYRVAYDRVVSEFPRKCVFFGTTNTFDFLRDSTGGRRFWPIVVDPAARKLNHFESLTDDVLHQLWAEALHAYRKGESVRLSAAADAIAKERQENHMEIDPRMGLIQEYLDTPITEDWADKDEYDRRNYYDQPTGDVPRERVSAIEIWTECLRERGRIPNWESRAIIGLLTRIPGWEPYPNNRGQAKVPGYGLQKVFVRSE</sequence>
<gene>
    <name evidence="2" type="ORF">A7312_04720</name>
</gene>
<dbReference type="PANTHER" id="PTHR34985">
    <property type="entry name" value="SLR0554 PROTEIN"/>
    <property type="match status" value="1"/>
</dbReference>
<dbReference type="Proteomes" id="UP000094974">
    <property type="component" value="Unassembled WGS sequence"/>
</dbReference>
<proteinExistence type="predicted"/>
<reference evidence="3" key="1">
    <citation type="submission" date="2016-05" db="EMBL/GenBank/DDBJ databases">
        <title>Whole genome shotgun sequencing of cultured foodborne pathogen.</title>
        <authorList>
            <person name="Zheng J."/>
            <person name="Timme R."/>
            <person name="Allard M."/>
            <person name="Strain E."/>
            <person name="Luo Y."/>
            <person name="Brown E."/>
        </authorList>
    </citation>
    <scope>NUCLEOTIDE SEQUENCE [LARGE SCALE GENOMIC DNA]</scope>
    <source>
        <strain evidence="3">CFSAN034343</strain>
    </source>
</reference>
<dbReference type="Pfam" id="PF05272">
    <property type="entry name" value="VapE-like_dom"/>
    <property type="match status" value="1"/>
</dbReference>
<feature type="domain" description="Virulence-associated protein E-like" evidence="1">
    <location>
        <begin position="469"/>
        <end position="688"/>
    </location>
</feature>
<comment type="caution">
    <text evidence="2">The sequence shown here is derived from an EMBL/GenBank/DDBJ whole genome shotgun (WGS) entry which is preliminary data.</text>
</comment>
<evidence type="ECO:0000259" key="1">
    <source>
        <dbReference type="Pfam" id="PF05272"/>
    </source>
</evidence>
<organism evidence="2 3">
    <name type="scientific">Paenibacillus polymyxa</name>
    <name type="common">Bacillus polymyxa</name>
    <dbReference type="NCBI Taxonomy" id="1406"/>
    <lineage>
        <taxon>Bacteria</taxon>
        <taxon>Bacillati</taxon>
        <taxon>Bacillota</taxon>
        <taxon>Bacilli</taxon>
        <taxon>Bacillales</taxon>
        <taxon>Paenibacillaceae</taxon>
        <taxon>Paenibacillus</taxon>
    </lineage>
</organism>
<protein>
    <submittedName>
        <fullName evidence="2">Virulence protein E</fullName>
    </submittedName>
</protein>
<dbReference type="PANTHER" id="PTHR34985:SF1">
    <property type="entry name" value="SLR0554 PROTEIN"/>
    <property type="match status" value="1"/>
</dbReference>
<evidence type="ECO:0000313" key="2">
    <source>
        <dbReference type="EMBL" id="ODA08710.1"/>
    </source>
</evidence>
<dbReference type="RefSeq" id="WP_068940038.1">
    <property type="nucleotide sequence ID" value="NZ_LYND01000129.1"/>
</dbReference>
<evidence type="ECO:0000313" key="3">
    <source>
        <dbReference type="Proteomes" id="UP000094974"/>
    </source>
</evidence>
<dbReference type="EMBL" id="LYND01000129">
    <property type="protein sequence ID" value="ODA08710.1"/>
    <property type="molecule type" value="Genomic_DNA"/>
</dbReference>